<proteinExistence type="predicted"/>
<dbReference type="PANTHER" id="PTHR34606">
    <property type="entry name" value="BON DOMAIN-CONTAINING PROTEIN"/>
    <property type="match status" value="1"/>
</dbReference>
<dbReference type="RefSeq" id="WP_254151497.1">
    <property type="nucleotide sequence ID" value="NZ_JAHESD010000001.1"/>
</dbReference>
<dbReference type="PANTHER" id="PTHR34606:SF15">
    <property type="entry name" value="BON DOMAIN-CONTAINING PROTEIN"/>
    <property type="match status" value="1"/>
</dbReference>
<keyword evidence="4" id="KW-1185">Reference proteome</keyword>
<organism evidence="3 4">
    <name type="scientific">Chryseosolibacter indicus</name>
    <dbReference type="NCBI Taxonomy" id="2782351"/>
    <lineage>
        <taxon>Bacteria</taxon>
        <taxon>Pseudomonadati</taxon>
        <taxon>Bacteroidota</taxon>
        <taxon>Cytophagia</taxon>
        <taxon>Cytophagales</taxon>
        <taxon>Chryseotaleaceae</taxon>
        <taxon>Chryseosolibacter</taxon>
    </lineage>
</organism>
<dbReference type="InterPro" id="IPR051686">
    <property type="entry name" value="Lipoprotein_DolP"/>
</dbReference>
<sequence>MRDRTDRDSGSVGSDQDSKYPADGHNGGYGSFHRRRPYRYGEDQGYSTGNSAGYPEGGNKADPGNYSSYSTYSRGTDYGPGAYGHNNSPGNDYGSFDYKNNPGAVRYNEHSNQFDPQDYPSFTNQFNRSNTKTGLHKGKGPRGYTRSDERVLEEINERITEDPYIDALEVTVAVQGGEVILTGSVSDRAEKRRAEDIAESVSGVTHVENRLRVISGSVRNDS</sequence>
<comment type="caution">
    <text evidence="3">The sequence shown here is derived from an EMBL/GenBank/DDBJ whole genome shotgun (WGS) entry which is preliminary data.</text>
</comment>
<evidence type="ECO:0000313" key="4">
    <source>
        <dbReference type="Proteomes" id="UP000772618"/>
    </source>
</evidence>
<dbReference type="Pfam" id="PF04972">
    <property type="entry name" value="BON"/>
    <property type="match status" value="1"/>
</dbReference>
<dbReference type="SMART" id="SM00749">
    <property type="entry name" value="BON"/>
    <property type="match status" value="1"/>
</dbReference>
<feature type="compositionally biased region" description="Polar residues" evidence="1">
    <location>
        <begin position="65"/>
        <end position="74"/>
    </location>
</feature>
<reference evidence="3 4" key="1">
    <citation type="submission" date="2021-05" db="EMBL/GenBank/DDBJ databases">
        <title>A Polyphasic approach of four new species of the genus Ohtaekwangia: Ohtaekwangia histidinii sp. nov., Ohtaekwangia cretensis sp. nov., Ohtaekwangia indiensis sp. nov., Ohtaekwangia reichenbachii sp. nov. from diverse environment.</title>
        <authorList>
            <person name="Octaviana S."/>
        </authorList>
    </citation>
    <scope>NUCLEOTIDE SEQUENCE [LARGE SCALE GENOMIC DNA]</scope>
    <source>
        <strain evidence="3 4">PWU20</strain>
    </source>
</reference>
<dbReference type="InterPro" id="IPR007055">
    <property type="entry name" value="BON_dom"/>
</dbReference>
<evidence type="ECO:0000259" key="2">
    <source>
        <dbReference type="PROSITE" id="PS50914"/>
    </source>
</evidence>
<feature type="domain" description="BON" evidence="2">
    <location>
        <begin position="147"/>
        <end position="215"/>
    </location>
</feature>
<feature type="region of interest" description="Disordered" evidence="1">
    <location>
        <begin position="1"/>
        <end position="74"/>
    </location>
</feature>
<dbReference type="Gene3D" id="3.30.1340.30">
    <property type="match status" value="1"/>
</dbReference>
<dbReference type="Proteomes" id="UP000772618">
    <property type="component" value="Unassembled WGS sequence"/>
</dbReference>
<dbReference type="InterPro" id="IPR014004">
    <property type="entry name" value="Transpt-assoc_nodulatn_dom_bac"/>
</dbReference>
<evidence type="ECO:0000256" key="1">
    <source>
        <dbReference type="SAM" id="MobiDB-lite"/>
    </source>
</evidence>
<name>A0ABS5VLC5_9BACT</name>
<protein>
    <submittedName>
        <fullName evidence="3">BON domain-containing protein</fullName>
    </submittedName>
</protein>
<dbReference type="EMBL" id="JAHESD010000001">
    <property type="protein sequence ID" value="MBT1701798.1"/>
    <property type="molecule type" value="Genomic_DNA"/>
</dbReference>
<accession>A0ABS5VLC5</accession>
<dbReference type="PROSITE" id="PS50914">
    <property type="entry name" value="BON"/>
    <property type="match status" value="1"/>
</dbReference>
<evidence type="ECO:0000313" key="3">
    <source>
        <dbReference type="EMBL" id="MBT1701798.1"/>
    </source>
</evidence>
<gene>
    <name evidence="3" type="ORF">KK060_00805</name>
</gene>